<name>A0A812IJB9_9DINO</name>
<dbReference type="Proteomes" id="UP000604046">
    <property type="component" value="Unassembled WGS sequence"/>
</dbReference>
<proteinExistence type="predicted"/>
<dbReference type="EMBL" id="CAJNDS010000302">
    <property type="protein sequence ID" value="CAE7041434.1"/>
    <property type="molecule type" value="Genomic_DNA"/>
</dbReference>
<dbReference type="AlphaFoldDB" id="A0A812IJB9"/>
<evidence type="ECO:0000313" key="3">
    <source>
        <dbReference type="Proteomes" id="UP000604046"/>
    </source>
</evidence>
<gene>
    <name evidence="2" type="primary">gatm</name>
    <name evidence="2" type="ORF">SNAT2548_LOCUS4898</name>
</gene>
<feature type="region of interest" description="Disordered" evidence="1">
    <location>
        <begin position="1"/>
        <end position="31"/>
    </location>
</feature>
<evidence type="ECO:0000313" key="2">
    <source>
        <dbReference type="EMBL" id="CAE7041434.1"/>
    </source>
</evidence>
<sequence length="327" mass="35840">MHAPRKHALDVPPPSLDEVEQACRERREQSPSSVKRWLHGWGIDGYPYLDTSSQFLHLPSKKPAARAAHAPPWAPSYPYPQALVGPVKEASGTGGRSGVGCSLLEAVEASGSSVPVSLPEDWRSSLDDLSAALESLDQPGIVAALQQLRRLRFSCEEEALMVSRAKDLLDAYVGRQHPPNPAKSWRVRLLEKELFRRFREACAKNPAGIQRFIGAGLPEELRSIVEPYRMAKQAAEMSNLGSSTTEKHTKRPAAAAVPARHTCSPAPAEVQRAVAPGGLGAAEAQLSSAALKLPWSSEECWERRWEQDLVWHPGILYAAHQALPQQR</sequence>
<organism evidence="2 3">
    <name type="scientific">Symbiodinium natans</name>
    <dbReference type="NCBI Taxonomy" id="878477"/>
    <lineage>
        <taxon>Eukaryota</taxon>
        <taxon>Sar</taxon>
        <taxon>Alveolata</taxon>
        <taxon>Dinophyceae</taxon>
        <taxon>Suessiales</taxon>
        <taxon>Symbiodiniaceae</taxon>
        <taxon>Symbiodinium</taxon>
    </lineage>
</organism>
<reference evidence="2" key="1">
    <citation type="submission" date="2021-02" db="EMBL/GenBank/DDBJ databases">
        <authorList>
            <person name="Dougan E. K."/>
            <person name="Rhodes N."/>
            <person name="Thang M."/>
            <person name="Chan C."/>
        </authorList>
    </citation>
    <scope>NUCLEOTIDE SEQUENCE</scope>
</reference>
<keyword evidence="3" id="KW-1185">Reference proteome</keyword>
<evidence type="ECO:0000256" key="1">
    <source>
        <dbReference type="SAM" id="MobiDB-lite"/>
    </source>
</evidence>
<accession>A0A812IJB9</accession>
<comment type="caution">
    <text evidence="2">The sequence shown here is derived from an EMBL/GenBank/DDBJ whole genome shotgun (WGS) entry which is preliminary data.</text>
</comment>
<dbReference type="OrthoDB" id="444689at2759"/>
<protein>
    <submittedName>
        <fullName evidence="2">Gatm protein</fullName>
    </submittedName>
</protein>